<dbReference type="GO" id="GO:0055070">
    <property type="term" value="P:copper ion homeostasis"/>
    <property type="evidence" value="ECO:0007669"/>
    <property type="project" value="TreeGrafter"/>
</dbReference>
<keyword evidence="10 13" id="KW-1133">Transmembrane helix</keyword>
<comment type="similarity">
    <text evidence="2">Belongs to the cation transport ATPase (P-type) (TC 3.A.3) family. Type IB subfamily.</text>
</comment>
<evidence type="ECO:0000256" key="1">
    <source>
        <dbReference type="ARBA" id="ARBA00004651"/>
    </source>
</evidence>
<evidence type="ECO:0000256" key="10">
    <source>
        <dbReference type="ARBA" id="ARBA00022989"/>
    </source>
</evidence>
<evidence type="ECO:0000259" key="14">
    <source>
        <dbReference type="PROSITE" id="PS50846"/>
    </source>
</evidence>
<feature type="transmembrane region" description="Helical" evidence="13">
    <location>
        <begin position="741"/>
        <end position="761"/>
    </location>
</feature>
<keyword evidence="5" id="KW-0597">Phosphoprotein</keyword>
<evidence type="ECO:0000313" key="16">
    <source>
        <dbReference type="Proteomes" id="UP000192796"/>
    </source>
</evidence>
<evidence type="ECO:0000256" key="2">
    <source>
        <dbReference type="ARBA" id="ARBA00006024"/>
    </source>
</evidence>
<organism evidence="15 16">
    <name type="scientific">Niastella vici</name>
    <dbReference type="NCBI Taxonomy" id="1703345"/>
    <lineage>
        <taxon>Bacteria</taxon>
        <taxon>Pseudomonadati</taxon>
        <taxon>Bacteroidota</taxon>
        <taxon>Chitinophagia</taxon>
        <taxon>Chitinophagales</taxon>
        <taxon>Chitinophagaceae</taxon>
        <taxon>Niastella</taxon>
    </lineage>
</organism>
<feature type="transmembrane region" description="Helical" evidence="13">
    <location>
        <begin position="268"/>
        <end position="289"/>
    </location>
</feature>
<reference evidence="15 16" key="1">
    <citation type="submission" date="2016-03" db="EMBL/GenBank/DDBJ databases">
        <title>Niastella vici sp. nov., isolated from farmland soil.</title>
        <authorList>
            <person name="Chen L."/>
            <person name="Wang D."/>
            <person name="Yang S."/>
            <person name="Wang G."/>
        </authorList>
    </citation>
    <scope>NUCLEOTIDE SEQUENCE [LARGE SCALE GENOMIC DNA]</scope>
    <source>
        <strain evidence="15 16">DJ57</strain>
    </source>
</reference>
<dbReference type="GO" id="GO:0005886">
    <property type="term" value="C:plasma membrane"/>
    <property type="evidence" value="ECO:0007669"/>
    <property type="project" value="UniProtKB-SubCell"/>
</dbReference>
<dbReference type="Pfam" id="PF00702">
    <property type="entry name" value="Hydrolase"/>
    <property type="match status" value="1"/>
</dbReference>
<evidence type="ECO:0000256" key="8">
    <source>
        <dbReference type="ARBA" id="ARBA00022842"/>
    </source>
</evidence>
<dbReference type="InterPro" id="IPR023214">
    <property type="entry name" value="HAD_sf"/>
</dbReference>
<dbReference type="Gene3D" id="2.70.150.10">
    <property type="entry name" value="Calcium-transporting ATPase, cytoplasmic transduction domain A"/>
    <property type="match status" value="1"/>
</dbReference>
<dbReference type="STRING" id="1703345.A3860_04620"/>
<feature type="transmembrane region" description="Helical" evidence="13">
    <location>
        <begin position="243"/>
        <end position="262"/>
    </location>
</feature>
<evidence type="ECO:0000256" key="9">
    <source>
        <dbReference type="ARBA" id="ARBA00022967"/>
    </source>
</evidence>
<evidence type="ECO:0000313" key="15">
    <source>
        <dbReference type="EMBL" id="OQP61010.1"/>
    </source>
</evidence>
<dbReference type="InterPro" id="IPR008250">
    <property type="entry name" value="ATPase_P-typ_transduc_dom_A_sf"/>
</dbReference>
<dbReference type="Pfam" id="PF12156">
    <property type="entry name" value="ATPase-cat_bd"/>
    <property type="match status" value="1"/>
</dbReference>
<keyword evidence="11" id="KW-0406">Ion transport</keyword>
<feature type="transmembrane region" description="Helical" evidence="13">
    <location>
        <begin position="767"/>
        <end position="787"/>
    </location>
</feature>
<proteinExistence type="inferred from homology"/>
<dbReference type="Gene3D" id="3.40.1110.10">
    <property type="entry name" value="Calcium-transporting ATPase, cytoplasmic domain N"/>
    <property type="match status" value="1"/>
</dbReference>
<dbReference type="AlphaFoldDB" id="A0A1V9FRP9"/>
<comment type="caution">
    <text evidence="15">The sequence shown here is derived from an EMBL/GenBank/DDBJ whole genome shotgun (WGS) entry which is preliminary data.</text>
</comment>
<dbReference type="Proteomes" id="UP000192796">
    <property type="component" value="Unassembled WGS sequence"/>
</dbReference>
<dbReference type="Gene3D" id="3.40.50.1000">
    <property type="entry name" value="HAD superfamily/HAD-like"/>
    <property type="match status" value="1"/>
</dbReference>
<dbReference type="InterPro" id="IPR018303">
    <property type="entry name" value="ATPase_P-typ_P_site"/>
</dbReference>
<keyword evidence="16" id="KW-1185">Reference proteome</keyword>
<dbReference type="SUPFAM" id="SSF56784">
    <property type="entry name" value="HAD-like"/>
    <property type="match status" value="1"/>
</dbReference>
<dbReference type="SUPFAM" id="SSF55008">
    <property type="entry name" value="HMA, heavy metal-associated domain"/>
    <property type="match status" value="1"/>
</dbReference>
<feature type="transmembrane region" description="Helical" evidence="13">
    <location>
        <begin position="425"/>
        <end position="443"/>
    </location>
</feature>
<dbReference type="InterPro" id="IPR036163">
    <property type="entry name" value="HMA_dom_sf"/>
</dbReference>
<keyword evidence="6 13" id="KW-0812">Transmembrane</keyword>
<keyword evidence="4" id="KW-1003">Cell membrane</keyword>
<keyword evidence="8" id="KW-0460">Magnesium</keyword>
<keyword evidence="3" id="KW-0813">Transport</keyword>
<dbReference type="InterPro" id="IPR036412">
    <property type="entry name" value="HAD-like_sf"/>
</dbReference>
<dbReference type="SUPFAM" id="SSF81653">
    <property type="entry name" value="Calcium ATPase, transduction domain A"/>
    <property type="match status" value="1"/>
</dbReference>
<evidence type="ECO:0000256" key="4">
    <source>
        <dbReference type="ARBA" id="ARBA00022475"/>
    </source>
</evidence>
<name>A0A1V9FRP9_9BACT</name>
<evidence type="ECO:0000256" key="12">
    <source>
        <dbReference type="ARBA" id="ARBA00023136"/>
    </source>
</evidence>
<dbReference type="Pfam" id="PF00122">
    <property type="entry name" value="E1-E2_ATPase"/>
    <property type="match status" value="1"/>
</dbReference>
<dbReference type="InterPro" id="IPR006121">
    <property type="entry name" value="HMA_dom"/>
</dbReference>
<evidence type="ECO:0000256" key="7">
    <source>
        <dbReference type="ARBA" id="ARBA00022723"/>
    </source>
</evidence>
<evidence type="ECO:0000256" key="3">
    <source>
        <dbReference type="ARBA" id="ARBA00022448"/>
    </source>
</evidence>
<dbReference type="GO" id="GO:0043682">
    <property type="term" value="F:P-type divalent copper transporter activity"/>
    <property type="evidence" value="ECO:0007669"/>
    <property type="project" value="TreeGrafter"/>
</dbReference>
<dbReference type="EMBL" id="LVYD01000058">
    <property type="protein sequence ID" value="OQP61010.1"/>
    <property type="molecule type" value="Genomic_DNA"/>
</dbReference>
<dbReference type="GO" id="GO:0016887">
    <property type="term" value="F:ATP hydrolysis activity"/>
    <property type="evidence" value="ECO:0007669"/>
    <property type="project" value="InterPro"/>
</dbReference>
<dbReference type="GO" id="GO:0005507">
    <property type="term" value="F:copper ion binding"/>
    <property type="evidence" value="ECO:0007669"/>
    <property type="project" value="TreeGrafter"/>
</dbReference>
<accession>A0A1V9FRP9</accession>
<dbReference type="InterPro" id="IPR023299">
    <property type="entry name" value="ATPase_P-typ_cyto_dom_N"/>
</dbReference>
<dbReference type="PRINTS" id="PR00119">
    <property type="entry name" value="CATATPASE"/>
</dbReference>
<evidence type="ECO:0000256" key="11">
    <source>
        <dbReference type="ARBA" id="ARBA00023065"/>
    </source>
</evidence>
<feature type="transmembrane region" description="Helical" evidence="13">
    <location>
        <begin position="210"/>
        <end position="231"/>
    </location>
</feature>
<keyword evidence="7" id="KW-0479">Metal-binding</keyword>
<dbReference type="PANTHER" id="PTHR43520">
    <property type="entry name" value="ATP7, ISOFORM B"/>
    <property type="match status" value="1"/>
</dbReference>
<feature type="transmembrane region" description="Helical" evidence="13">
    <location>
        <begin position="175"/>
        <end position="198"/>
    </location>
</feature>
<sequence>MSSATVHNQLVCFHCGEVCSTTNITAEDKHFCCEGCKLVYQLLNKSGLCNYYDLNENPGLTQRIPVRKDKFAFLEDAVIQRQLISFSNEQQTHITFYLPQIHCSSCLYLLENLHHLQPAVISATVNFTRKEVSIVFDHHTHSLQKLAELLTSIGYEPYISLQSLQHHKPGAKKSLIYQLGVAGFCFANIMLLSFPEYFGLEAADIQLQGIFRWLNVLLALPVFFYSAFPFYESGWKGLRHKFLNIDAPIALAIIVTFSRSLYEVLSGTGAGYFDSMTGIVFFMLIGRVLQDKTYQQLSFERDFTSYFPVAATLVKDGIETPISLPEIKAGDTLLIHSNELIPADGICTRGKACIDYSFVTGESIPVNKEMGEMVYAGGKQTGGAMEILVIKEVAQSYLTRLWSADTFKKNNETKSVSFVHLLSRYFTWILFTIAAIAATYWAFTDSHKVWNVITAVLIVACPCALLLSNTFTNGNILRILGRNKFYLRSAQTIEDMAGITHIVFDKTGTLTATNQKEIVYEGVELSKQQQQAIASLAAASNHPLSRAITAHFGKLKRLPIEEFREIPGKGIEGMVGKDWISLGSQRFISGISGTGDNGSKVFIAIDDKIYGHFSLQNHYRESVAPLVQSLAAHYKLSVLSGDHATEHSTLQRIMGPEAALLFNQQPADKLQYIQKLQQRGERVMMIGDGLNDAGALKQSNVGIAITDDCNNFTPASDAIMDARELSSLNRFIRLCKANKQIVIASFVLSIVYNIVGLSFAVQGVLSPLIAAILMPASSLSILLVTFGSSNIAAKLLRC</sequence>
<dbReference type="InterPro" id="IPR059000">
    <property type="entry name" value="ATPase_P-type_domA"/>
</dbReference>
<comment type="subcellular location">
    <subcellularLocation>
        <location evidence="1">Cell membrane</location>
        <topology evidence="1">Multi-pass membrane protein</topology>
    </subcellularLocation>
</comment>
<dbReference type="InterPro" id="IPR001757">
    <property type="entry name" value="P_typ_ATPase"/>
</dbReference>
<dbReference type="PRINTS" id="PR00943">
    <property type="entry name" value="CUATPASE"/>
</dbReference>
<feature type="domain" description="HMA" evidence="14">
    <location>
        <begin position="92"/>
        <end position="158"/>
    </location>
</feature>
<feature type="transmembrane region" description="Helical" evidence="13">
    <location>
        <begin position="449"/>
        <end position="468"/>
    </location>
</feature>
<protein>
    <submittedName>
        <fullName evidence="15">ATPase</fullName>
    </submittedName>
</protein>
<gene>
    <name evidence="15" type="ORF">A3860_04620</name>
</gene>
<dbReference type="NCBIfam" id="TIGR01494">
    <property type="entry name" value="ATPase_P-type"/>
    <property type="match status" value="1"/>
</dbReference>
<dbReference type="PANTHER" id="PTHR43520:SF5">
    <property type="entry name" value="CATION-TRANSPORTING P-TYPE ATPASE-RELATED"/>
    <property type="match status" value="1"/>
</dbReference>
<keyword evidence="12 13" id="KW-0472">Membrane</keyword>
<dbReference type="Gene3D" id="3.30.70.100">
    <property type="match status" value="1"/>
</dbReference>
<keyword evidence="9" id="KW-1278">Translocase</keyword>
<dbReference type="PROSITE" id="PS00154">
    <property type="entry name" value="ATPASE_E1_E2"/>
    <property type="match status" value="1"/>
</dbReference>
<evidence type="ECO:0000256" key="5">
    <source>
        <dbReference type="ARBA" id="ARBA00022553"/>
    </source>
</evidence>
<dbReference type="RefSeq" id="WP_081151142.1">
    <property type="nucleotide sequence ID" value="NZ_LVYD01000058.1"/>
</dbReference>
<evidence type="ECO:0000256" key="6">
    <source>
        <dbReference type="ARBA" id="ARBA00022692"/>
    </source>
</evidence>
<dbReference type="GO" id="GO:0005524">
    <property type="term" value="F:ATP binding"/>
    <property type="evidence" value="ECO:0007669"/>
    <property type="project" value="InterPro"/>
</dbReference>
<dbReference type="InterPro" id="IPR023298">
    <property type="entry name" value="ATPase_P-typ_TM_dom_sf"/>
</dbReference>
<dbReference type="InterPro" id="IPR021993">
    <property type="entry name" value="ATPase-cat-bd"/>
</dbReference>
<dbReference type="SUPFAM" id="SSF81665">
    <property type="entry name" value="Calcium ATPase, transmembrane domain M"/>
    <property type="match status" value="1"/>
</dbReference>
<evidence type="ECO:0000256" key="13">
    <source>
        <dbReference type="SAM" id="Phobius"/>
    </source>
</evidence>
<dbReference type="PROSITE" id="PS50846">
    <property type="entry name" value="HMA_2"/>
    <property type="match status" value="1"/>
</dbReference>
<dbReference type="OrthoDB" id="614385at2"/>